<dbReference type="AlphaFoldDB" id="A0A9W6TZH5"/>
<gene>
    <name evidence="3" type="ORF">Pfra01_000320800</name>
</gene>
<dbReference type="OrthoDB" id="783096at2759"/>
<evidence type="ECO:0000256" key="1">
    <source>
        <dbReference type="SAM" id="SignalP"/>
    </source>
</evidence>
<accession>A0A9W6TZH5</accession>
<keyword evidence="4" id="KW-1185">Reference proteome</keyword>
<dbReference type="Gene3D" id="3.60.21.10">
    <property type="match status" value="1"/>
</dbReference>
<dbReference type="InterPro" id="IPR029052">
    <property type="entry name" value="Metallo-depent_PP-like"/>
</dbReference>
<dbReference type="SUPFAM" id="SSF56300">
    <property type="entry name" value="Metallo-dependent phosphatases"/>
    <property type="match status" value="1"/>
</dbReference>
<comment type="caution">
    <text evidence="3">The sequence shown here is derived from an EMBL/GenBank/DDBJ whole genome shotgun (WGS) entry which is preliminary data.</text>
</comment>
<evidence type="ECO:0000313" key="4">
    <source>
        <dbReference type="Proteomes" id="UP001165121"/>
    </source>
</evidence>
<feature type="chain" id="PRO_5040880991" evidence="1">
    <location>
        <begin position="19"/>
        <end position="364"/>
    </location>
</feature>
<dbReference type="EMBL" id="BSXT01000246">
    <property type="protein sequence ID" value="GMF22207.1"/>
    <property type="molecule type" value="Genomic_DNA"/>
</dbReference>
<dbReference type="GO" id="GO:0005737">
    <property type="term" value="C:cytoplasm"/>
    <property type="evidence" value="ECO:0007669"/>
    <property type="project" value="TreeGrafter"/>
</dbReference>
<dbReference type="InterPro" id="IPR004843">
    <property type="entry name" value="Calcineurin-like_PHP"/>
</dbReference>
<evidence type="ECO:0000313" key="3">
    <source>
        <dbReference type="EMBL" id="GMF22207.1"/>
    </source>
</evidence>
<dbReference type="PANTHER" id="PTHR32440">
    <property type="entry name" value="PHOSPHATASE DCR2-RELATED-RELATED"/>
    <property type="match status" value="1"/>
</dbReference>
<name>A0A9W6TZH5_9STRA</name>
<proteinExistence type="predicted"/>
<dbReference type="FunFam" id="3.60.21.10:FF:000170">
    <property type="entry name" value="Metallophosphoesterase, phosphate-repressible"/>
    <property type="match status" value="1"/>
</dbReference>
<dbReference type="Proteomes" id="UP001165121">
    <property type="component" value="Unassembled WGS sequence"/>
</dbReference>
<organism evidence="3 4">
    <name type="scientific">Phytophthora fragariaefolia</name>
    <dbReference type="NCBI Taxonomy" id="1490495"/>
    <lineage>
        <taxon>Eukaryota</taxon>
        <taxon>Sar</taxon>
        <taxon>Stramenopiles</taxon>
        <taxon>Oomycota</taxon>
        <taxon>Peronosporomycetes</taxon>
        <taxon>Peronosporales</taxon>
        <taxon>Peronosporaceae</taxon>
        <taxon>Phytophthora</taxon>
    </lineage>
</organism>
<dbReference type="GO" id="GO:0016788">
    <property type="term" value="F:hydrolase activity, acting on ester bonds"/>
    <property type="evidence" value="ECO:0007669"/>
    <property type="project" value="TreeGrafter"/>
</dbReference>
<feature type="domain" description="Calcineurin-like phosphoesterase" evidence="2">
    <location>
        <begin position="37"/>
        <end position="292"/>
    </location>
</feature>
<feature type="signal peptide" evidence="1">
    <location>
        <begin position="1"/>
        <end position="18"/>
    </location>
</feature>
<reference evidence="3" key="1">
    <citation type="submission" date="2023-04" db="EMBL/GenBank/DDBJ databases">
        <title>Phytophthora fragariaefolia NBRC 109709.</title>
        <authorList>
            <person name="Ichikawa N."/>
            <person name="Sato H."/>
            <person name="Tonouchi N."/>
        </authorList>
    </citation>
    <scope>NUCLEOTIDE SEQUENCE</scope>
    <source>
        <strain evidence="3">NBRC 109709</strain>
    </source>
</reference>
<evidence type="ECO:0000259" key="2">
    <source>
        <dbReference type="Pfam" id="PF00149"/>
    </source>
</evidence>
<dbReference type="PANTHER" id="PTHR32440:SF0">
    <property type="entry name" value="PHOSPHATASE DCR2-RELATED"/>
    <property type="match status" value="1"/>
</dbReference>
<dbReference type="Pfam" id="PF00149">
    <property type="entry name" value="Metallophos"/>
    <property type="match status" value="1"/>
</dbReference>
<keyword evidence="1" id="KW-0732">Signal</keyword>
<dbReference type="CDD" id="cd07383">
    <property type="entry name" value="MPP_Dcr2"/>
    <property type="match status" value="1"/>
</dbReference>
<protein>
    <submittedName>
        <fullName evidence="3">Unnamed protein product</fullName>
    </submittedName>
</protein>
<sequence>MKMIRCLTLMAAWSGVAPAPKAPIEARRSSDGTSLVFRILQLADLHVSGNATVGCGSSAPPDMANCSGALTYQFVDELIDLEEPDFIAFSGDNVHVYDPSWQQIAVDMVTKRAEERGIPYAMVFGNHDEEGDFPRQKIVEMVSRKNYSHTVSGPETVDGVGNYMLQVTAPTAGAWGEAGESVLRMYFFDSGAYASTETYPYVFTEYDWIKQSQIDYYRQLSETGRADRHSSSDSVLPALMFFHIPLVEFSYSGDACNGERNELVQSQGMNVRFLSALSEMNEVKAAFVGHDHLNEYCCRVDGVQLCYGGGTGFGRSYGASTFSRRARVIEWTVDSNERHEIRSWKRHYGTASIKRSEEVLYSEF</sequence>